<dbReference type="InParanoid" id="Q6KZN9"/>
<name>Q6KZN9_PICTO</name>
<organism evidence="1 2">
    <name type="scientific">Picrophilus torridus (strain ATCC 700027 / DSM 9790 / JCM 10055 / NBRC 100828 / KAW 2/3)</name>
    <dbReference type="NCBI Taxonomy" id="1122961"/>
    <lineage>
        <taxon>Archaea</taxon>
        <taxon>Methanobacteriati</taxon>
        <taxon>Thermoplasmatota</taxon>
        <taxon>Thermoplasmata</taxon>
        <taxon>Thermoplasmatales</taxon>
        <taxon>Picrophilaceae</taxon>
        <taxon>Picrophilus</taxon>
    </lineage>
</organism>
<sequence length="153" mass="16983">MKEELDFSDMMDIVSKISENKDIIYEIFNLISMLRDSGLIDALKTIEGILPDNLDFLVKSVTSKDYLDIIFRAYGTLNSIIYMLAEPNMSEIIKIIGYNSSGIAQSMIDGTSSGQPISIFKLMSMLKDPEISAALNGIFDALKIIGDSVKKLK</sequence>
<reference evidence="1 2" key="1">
    <citation type="journal article" date="2004" name="Proc. Natl. Acad. Sci. U.S.A.">
        <title>Genome sequence of Picrophilus torridus and its implications for life around pH 0.</title>
        <authorList>
            <person name="Futterer O."/>
            <person name="Angelov A."/>
            <person name="Liesegang H."/>
            <person name="Gottschalk G."/>
            <person name="Schleper C."/>
            <person name="Schepers B."/>
            <person name="Dock C."/>
            <person name="Antranikian G."/>
            <person name="Liebl W."/>
        </authorList>
    </citation>
    <scope>NUCLEOTIDE SEQUENCE [LARGE SCALE GENOMIC DNA]</scope>
    <source>
        <strain evidence="2">ATCC 700027 / DSM 9790 / JCM 10055 / NBRC 100828</strain>
    </source>
</reference>
<accession>Q6KZN9</accession>
<proteinExistence type="predicted"/>
<dbReference type="Pfam" id="PF07849">
    <property type="entry name" value="DUF1641"/>
    <property type="match status" value="1"/>
</dbReference>
<evidence type="ECO:0008006" key="3">
    <source>
        <dbReference type="Google" id="ProtNLM"/>
    </source>
</evidence>
<dbReference type="GeneID" id="2844314"/>
<dbReference type="EMBL" id="AE017261">
    <property type="protein sequence ID" value="AAT43813.1"/>
    <property type="molecule type" value="Genomic_DNA"/>
</dbReference>
<evidence type="ECO:0000313" key="2">
    <source>
        <dbReference type="Proteomes" id="UP000000438"/>
    </source>
</evidence>
<dbReference type="RefSeq" id="WP_011178029.1">
    <property type="nucleotide sequence ID" value="NC_005877.1"/>
</dbReference>
<dbReference type="InterPro" id="IPR012440">
    <property type="entry name" value="DUF1641"/>
</dbReference>
<dbReference type="PaxDb" id="263820-PTO1228"/>
<dbReference type="KEGG" id="pto:PTO1228"/>
<evidence type="ECO:0000313" key="1">
    <source>
        <dbReference type="EMBL" id="AAT43813.1"/>
    </source>
</evidence>
<protein>
    <recommendedName>
        <fullName evidence="3">DUF1641 domain-containing protein</fullName>
    </recommendedName>
</protein>
<dbReference type="Proteomes" id="UP000000438">
    <property type="component" value="Chromosome"/>
</dbReference>
<dbReference type="AlphaFoldDB" id="Q6KZN9"/>
<dbReference type="HOGENOM" id="CLU_140783_0_0_2"/>
<dbReference type="eggNOG" id="arCOG02113">
    <property type="taxonomic scope" value="Archaea"/>
</dbReference>
<dbReference type="OrthoDB" id="56445at2157"/>
<dbReference type="STRING" id="263820.PTO1228"/>
<gene>
    <name evidence="1" type="ordered locus">PTO1228</name>
</gene>